<keyword evidence="10" id="KW-1185">Reference proteome</keyword>
<dbReference type="Pfam" id="PF13365">
    <property type="entry name" value="Trypsin_2"/>
    <property type="match status" value="1"/>
</dbReference>
<dbReference type="OrthoDB" id="104542at2"/>
<keyword evidence="2 6" id="KW-0645">Protease</keyword>
<dbReference type="InterPro" id="IPR044929">
    <property type="entry name" value="DNA/RNA_non-sp_Endonuclease_sf"/>
</dbReference>
<keyword evidence="9" id="KW-0540">Nuclease</keyword>
<sequence>MVGDVRDAGQDERAVARVAERSGQRLAACAGLRDGTLLDVNDPDRAALRVDRVTRYRAGAGAVAPPAVATPADLVHAAAQRLGDRVPERLAATARPEAAVLLEAVVNQPDFLPARYLEDGVVAQRAVGRVVVRDDGHVSGYGTGFLVSPRLLLTNHHVLPDAAVAADALLELEYQEGTDGRPRAVTTVVLDPATLFVADAELDFALVAVEPVADLARFGWLPLTAAQGTVVVGEEVTIVQHPAGRPKEVVLRANELVDIAEQVLHYVADTEPGSSGSPVFNDQWEVVALHHASVTSPDPGSTYAVVNEGIRISRVLARLARADVDPAGRALLDQLGTAPARVAVPVGTPGPGPETAPGRVPDTVVEVPLRVTVSLGTATSPPATPPTPPGVLVTEAVDRDYTNRRGYDPDFLGLPLPLPGPGSHAADVLPPLAYHHFSVVLHRTRRLALVAAVNIDGTALAAPVRTRDRWILDPRLPADQQTGPDVYLDNALDRGHLVRRVDPAWGALAAAANDDTFHYTNSAPQHEDVNQGAALWLGLEDFVLGVVARDRLRVSVLSGPVLAPDDPPYRGVLLPRQFYKLVAVREPGGDLAVSAYVLSQADRLPGVLADEATFGGYGTFQVPVATVADLTGLDLGAYTPHDALAAPVGPGGRESVAVGHPLRTFGDTVLWRRSSPVP</sequence>
<protein>
    <recommendedName>
        <fullName evidence="6">Serine protease</fullName>
        <ecNumber evidence="6">3.4.21.-</ecNumber>
    </recommendedName>
</protein>
<dbReference type="GO" id="GO:0003676">
    <property type="term" value="F:nucleic acid binding"/>
    <property type="evidence" value="ECO:0007669"/>
    <property type="project" value="InterPro"/>
</dbReference>
<evidence type="ECO:0000259" key="7">
    <source>
        <dbReference type="SMART" id="SM00477"/>
    </source>
</evidence>
<keyword evidence="5 6" id="KW-0720">Serine protease</keyword>
<dbReference type="Pfam" id="PF01223">
    <property type="entry name" value="Endonuclease_NS"/>
    <property type="match status" value="1"/>
</dbReference>
<dbReference type="InterPro" id="IPR001604">
    <property type="entry name" value="Endo_G_ENPP1-like_dom"/>
</dbReference>
<dbReference type="InterPro" id="IPR009003">
    <property type="entry name" value="Peptidase_S1_PA"/>
</dbReference>
<dbReference type="Proteomes" id="UP000269289">
    <property type="component" value="Unassembled WGS sequence"/>
</dbReference>
<dbReference type="SUPFAM" id="SSF54060">
    <property type="entry name" value="His-Me finger endonucleases"/>
    <property type="match status" value="1"/>
</dbReference>
<dbReference type="PANTHER" id="PTHR36234">
    <property type="entry name" value="LYSYL ENDOPEPTIDASE"/>
    <property type="match status" value="1"/>
</dbReference>
<evidence type="ECO:0000256" key="3">
    <source>
        <dbReference type="ARBA" id="ARBA00022729"/>
    </source>
</evidence>
<feature type="domain" description="DNA/RNA non-specific endonuclease/pyrophosphatase/phosphodiesterase" evidence="8">
    <location>
        <begin position="433"/>
        <end position="642"/>
    </location>
</feature>
<proteinExistence type="inferred from homology"/>
<reference evidence="9 10" key="1">
    <citation type="submission" date="2018-10" db="EMBL/GenBank/DDBJ databases">
        <title>Isolation, diversity and antifungal activity of actinobacteria from wheat.</title>
        <authorList>
            <person name="Han C."/>
        </authorList>
    </citation>
    <scope>NUCLEOTIDE SEQUENCE [LARGE SCALE GENOMIC DNA]</scope>
    <source>
        <strain evidence="9 10">NEAU-YY56</strain>
    </source>
</reference>
<keyword evidence="4 6" id="KW-0378">Hydrolase</keyword>
<dbReference type="InterPro" id="IPR008256">
    <property type="entry name" value="Peptidase_S1B"/>
</dbReference>
<dbReference type="GO" id="GO:0006508">
    <property type="term" value="P:proteolysis"/>
    <property type="evidence" value="ECO:0007669"/>
    <property type="project" value="UniProtKB-KW"/>
</dbReference>
<comment type="similarity">
    <text evidence="1 6">Belongs to the peptidase S1B family.</text>
</comment>
<evidence type="ECO:0000313" key="9">
    <source>
        <dbReference type="EMBL" id="RMI14099.1"/>
    </source>
</evidence>
<dbReference type="AlphaFoldDB" id="A0A3M2JKA4"/>
<evidence type="ECO:0000313" key="10">
    <source>
        <dbReference type="Proteomes" id="UP000269289"/>
    </source>
</evidence>
<keyword evidence="9" id="KW-0255">Endonuclease</keyword>
<dbReference type="GO" id="GO:0046872">
    <property type="term" value="F:metal ion binding"/>
    <property type="evidence" value="ECO:0007669"/>
    <property type="project" value="InterPro"/>
</dbReference>
<organism evidence="9 10">
    <name type="scientific">Cellulomonas triticagri</name>
    <dbReference type="NCBI Taxonomy" id="2483352"/>
    <lineage>
        <taxon>Bacteria</taxon>
        <taxon>Bacillati</taxon>
        <taxon>Actinomycetota</taxon>
        <taxon>Actinomycetes</taxon>
        <taxon>Micrococcales</taxon>
        <taxon>Cellulomonadaceae</taxon>
        <taxon>Cellulomonas</taxon>
    </lineage>
</organism>
<dbReference type="EC" id="3.4.21.-" evidence="6"/>
<dbReference type="PANTHER" id="PTHR36234:SF5">
    <property type="entry name" value="LYSYL ENDOPEPTIDASE"/>
    <property type="match status" value="1"/>
</dbReference>
<dbReference type="Gene3D" id="2.40.10.10">
    <property type="entry name" value="Trypsin-like serine proteases"/>
    <property type="match status" value="2"/>
</dbReference>
<gene>
    <name evidence="9" type="ORF">EBM89_01615</name>
</gene>
<dbReference type="SUPFAM" id="SSF50494">
    <property type="entry name" value="Trypsin-like serine proteases"/>
    <property type="match status" value="1"/>
</dbReference>
<evidence type="ECO:0000256" key="2">
    <source>
        <dbReference type="ARBA" id="ARBA00022670"/>
    </source>
</evidence>
<evidence type="ECO:0000256" key="1">
    <source>
        <dbReference type="ARBA" id="ARBA00008764"/>
    </source>
</evidence>
<dbReference type="CDD" id="cd00091">
    <property type="entry name" value="NUC"/>
    <property type="match status" value="1"/>
</dbReference>
<evidence type="ECO:0000256" key="4">
    <source>
        <dbReference type="ARBA" id="ARBA00022801"/>
    </source>
</evidence>
<dbReference type="SMART" id="SM00892">
    <property type="entry name" value="Endonuclease_NS"/>
    <property type="match status" value="1"/>
</dbReference>
<name>A0A3M2JKA4_9CELL</name>
<evidence type="ECO:0000256" key="5">
    <source>
        <dbReference type="ARBA" id="ARBA00022825"/>
    </source>
</evidence>
<dbReference type="GO" id="GO:0004519">
    <property type="term" value="F:endonuclease activity"/>
    <property type="evidence" value="ECO:0007669"/>
    <property type="project" value="UniProtKB-KW"/>
</dbReference>
<evidence type="ECO:0000256" key="6">
    <source>
        <dbReference type="RuleBase" id="RU004296"/>
    </source>
</evidence>
<dbReference type="SMART" id="SM00477">
    <property type="entry name" value="NUC"/>
    <property type="match status" value="1"/>
</dbReference>
<dbReference type="InterPro" id="IPR043504">
    <property type="entry name" value="Peptidase_S1_PA_chymotrypsin"/>
</dbReference>
<dbReference type="PRINTS" id="PR00839">
    <property type="entry name" value="V8PROTEASE"/>
</dbReference>
<dbReference type="EMBL" id="RFFI01000005">
    <property type="protein sequence ID" value="RMI14099.1"/>
    <property type="molecule type" value="Genomic_DNA"/>
</dbReference>
<dbReference type="InterPro" id="IPR044925">
    <property type="entry name" value="His-Me_finger_sf"/>
</dbReference>
<keyword evidence="3" id="KW-0732">Signal</keyword>
<dbReference type="Gene3D" id="3.40.570.10">
    <property type="entry name" value="Extracellular Endonuclease, subunit A"/>
    <property type="match status" value="1"/>
</dbReference>
<accession>A0A3M2JKA4</accession>
<feature type="domain" description="ENPP1-3/EXOG-like endonuclease/phosphodiesterase" evidence="7">
    <location>
        <begin position="434"/>
        <end position="642"/>
    </location>
</feature>
<comment type="caution">
    <text evidence="9">The sequence shown here is derived from an EMBL/GenBank/DDBJ whole genome shotgun (WGS) entry which is preliminary data.</text>
</comment>
<dbReference type="InterPro" id="IPR020821">
    <property type="entry name" value="ENPP1-3/EXOG-like_nuc-like"/>
</dbReference>
<evidence type="ECO:0000259" key="8">
    <source>
        <dbReference type="SMART" id="SM00892"/>
    </source>
</evidence>
<dbReference type="GO" id="GO:0008236">
    <property type="term" value="F:serine-type peptidase activity"/>
    <property type="evidence" value="ECO:0007669"/>
    <property type="project" value="UniProtKB-KW"/>
</dbReference>